<keyword evidence="1" id="KW-0732">Signal</keyword>
<evidence type="ECO:0000256" key="1">
    <source>
        <dbReference type="SAM" id="SignalP"/>
    </source>
</evidence>
<dbReference type="KEGG" id="cvn:111111280"/>
<dbReference type="InterPro" id="IPR037221">
    <property type="entry name" value="H-type_lectin_dom_sf"/>
</dbReference>
<protein>
    <submittedName>
        <fullName evidence="4">Uncharacterized protein LOC111111280</fullName>
    </submittedName>
</protein>
<evidence type="ECO:0000313" key="4">
    <source>
        <dbReference type="RefSeq" id="XP_022303864.1"/>
    </source>
</evidence>
<dbReference type="OrthoDB" id="6152056at2759"/>
<dbReference type="Gene3D" id="2.60.40.2080">
    <property type="match status" value="1"/>
</dbReference>
<evidence type="ECO:0000313" key="3">
    <source>
        <dbReference type="Proteomes" id="UP000694844"/>
    </source>
</evidence>
<dbReference type="SUPFAM" id="SSF141086">
    <property type="entry name" value="Agglutinin HPA-like"/>
    <property type="match status" value="1"/>
</dbReference>
<dbReference type="GeneID" id="111111280"/>
<feature type="domain" description="H-type lectin" evidence="2">
    <location>
        <begin position="99"/>
        <end position="163"/>
    </location>
</feature>
<feature type="chain" id="PRO_5034743936" evidence="1">
    <location>
        <begin position="23"/>
        <end position="166"/>
    </location>
</feature>
<proteinExistence type="predicted"/>
<gene>
    <name evidence="4" type="primary">LOC111111280</name>
</gene>
<dbReference type="Pfam" id="PF09458">
    <property type="entry name" value="H_lectin"/>
    <property type="match status" value="1"/>
</dbReference>
<feature type="signal peptide" evidence="1">
    <location>
        <begin position="1"/>
        <end position="22"/>
    </location>
</feature>
<reference evidence="3" key="1">
    <citation type="submission" date="2024-06" db="UniProtKB">
        <authorList>
            <consortium name="RefSeq"/>
        </authorList>
    </citation>
    <scope>NUCLEOTIDE SEQUENCE [LARGE SCALE GENOMIC DNA]</scope>
</reference>
<organism evidence="3 4">
    <name type="scientific">Crassostrea virginica</name>
    <name type="common">Eastern oyster</name>
    <dbReference type="NCBI Taxonomy" id="6565"/>
    <lineage>
        <taxon>Eukaryota</taxon>
        <taxon>Metazoa</taxon>
        <taxon>Spiralia</taxon>
        <taxon>Lophotrochozoa</taxon>
        <taxon>Mollusca</taxon>
        <taxon>Bivalvia</taxon>
        <taxon>Autobranchia</taxon>
        <taxon>Pteriomorphia</taxon>
        <taxon>Ostreida</taxon>
        <taxon>Ostreoidea</taxon>
        <taxon>Ostreidae</taxon>
        <taxon>Crassostrea</taxon>
    </lineage>
</organism>
<dbReference type="AlphaFoldDB" id="A0A8B8BLZ9"/>
<name>A0A8B8BLZ9_CRAVI</name>
<keyword evidence="3" id="KW-1185">Reference proteome</keyword>
<dbReference type="InterPro" id="IPR019019">
    <property type="entry name" value="H-type_lectin_domain"/>
</dbReference>
<accession>A0A8B8BLZ9</accession>
<dbReference type="RefSeq" id="XP_022303864.1">
    <property type="nucleotide sequence ID" value="XM_022448156.1"/>
</dbReference>
<reference evidence="4" key="2">
    <citation type="submission" date="2025-08" db="UniProtKB">
        <authorList>
            <consortium name="RefSeq"/>
        </authorList>
    </citation>
    <scope>IDENTIFICATION</scope>
    <source>
        <tissue evidence="4">Whole sample</tissue>
    </source>
</reference>
<dbReference type="GO" id="GO:0030246">
    <property type="term" value="F:carbohydrate binding"/>
    <property type="evidence" value="ECO:0007669"/>
    <property type="project" value="InterPro"/>
</dbReference>
<dbReference type="GO" id="GO:0007155">
    <property type="term" value="P:cell adhesion"/>
    <property type="evidence" value="ECO:0007669"/>
    <property type="project" value="InterPro"/>
</dbReference>
<dbReference type="Proteomes" id="UP000694844">
    <property type="component" value="Chromosome 1"/>
</dbReference>
<sequence>MSMMMGMPGILLFITVTVITISETVSSPKKSSVSESRSLVVVTLFKHVLAMEPKIAKLEEKIDLQKKQIKALQSRRDFKCDSGITGYYKWPTQTWPYIKRVKFQSSFKQPPKVTYGLYFLDSLHTKNLRVDAVISKVTNTGFQLLMKAWADTILYGAKISWMACGY</sequence>
<evidence type="ECO:0000259" key="2">
    <source>
        <dbReference type="Pfam" id="PF09458"/>
    </source>
</evidence>